<evidence type="ECO:0000259" key="4">
    <source>
        <dbReference type="Pfam" id="PF15927"/>
    </source>
</evidence>
<dbReference type="InterPro" id="IPR022110">
    <property type="entry name" value="CASC1_C"/>
</dbReference>
<organism evidence="5 6">
    <name type="scientific">Phlebotomus papatasi</name>
    <name type="common">Sandfly</name>
    <dbReference type="NCBI Taxonomy" id="29031"/>
    <lineage>
        <taxon>Eukaryota</taxon>
        <taxon>Metazoa</taxon>
        <taxon>Ecdysozoa</taxon>
        <taxon>Arthropoda</taxon>
        <taxon>Hexapoda</taxon>
        <taxon>Insecta</taxon>
        <taxon>Pterygota</taxon>
        <taxon>Neoptera</taxon>
        <taxon>Endopterygota</taxon>
        <taxon>Diptera</taxon>
        <taxon>Nematocera</taxon>
        <taxon>Psychodoidea</taxon>
        <taxon>Psychodidae</taxon>
        <taxon>Phlebotomus</taxon>
        <taxon>Phlebotomus</taxon>
    </lineage>
</organism>
<dbReference type="VEuPathDB" id="VectorBase:PPAI000194"/>
<comment type="similarity">
    <text evidence="1">Belongs to the DNAI7 family.</text>
</comment>
<dbReference type="EMBL" id="AJVK01009247">
    <property type="status" value="NOT_ANNOTATED_CDS"/>
    <property type="molecule type" value="Genomic_DNA"/>
</dbReference>
<feature type="region of interest" description="Disordered" evidence="2">
    <location>
        <begin position="383"/>
        <end position="409"/>
    </location>
</feature>
<evidence type="ECO:0000256" key="2">
    <source>
        <dbReference type="SAM" id="MobiDB-lite"/>
    </source>
</evidence>
<dbReference type="GO" id="GO:0048487">
    <property type="term" value="F:beta-tubulin binding"/>
    <property type="evidence" value="ECO:0007669"/>
    <property type="project" value="TreeGrafter"/>
</dbReference>
<sequence length="918" mass="105348">MRCNGLPNSQNPGDLRQYIHMWMEKEESITNTERNWLLMTNEESVLTQNRDVMDLTRANVKKSQPNIGDVYSNRVKEVLGIMNELNEAIVDASNLTPVVYRDLLRLRTEMREKLTDYIDKFSYQILCNIDRDMNLEGSTTIATHTYASSVFKSQLWTLRDIPQPQLSAKDRVREGTKHTEVEFSLLDTTIILPPTIKCFRAALRGLCLNYDHFSDSCYSFSMPKSTKKTTNLRQSTKIEWLKRKELLEKALIEKNFQKNDMVEFDITPAATTVIDVDKLYSDYETEQNRQEKRHKGPEGLKLIFYPNKLKRKHFYQSYKPPPPPQPGVRRLPEEIEAEIKLMEENLDKLALITVKLPENVLWFEPPIVCRWESPDDIDVSLEDNNDESGNIFQNLDTNPHPKQHGSKPDSTVIEIPDFNLLCIPSYIDLHALMLDFIVPRLPDGYGVMIENMSGERKSSLMKYVIKESEIKRNIEFHQKNSPVIETAIHSTNSPRSLHPKVRFKKVLRILSRKRSKTTIASESSSSTDEEESEVVQKFRRSSISMEPSGGKYFLSQFIRDLDELTELQHPQFDEKIEEIASKTLLPQEEISDTVRKTSSVSLLREHHDLLCDMRFLGASMKCHDTSNEIDHKVEIVEESNSESDSDDNIDLNASYTQDNSFSKWSTRDVHDVKFNEDKLTIQFRTGRLGCFGFAANRYSNLPYQTWELKPDFRFPNAVSFTLTAAVVSIDITILDNGVRLNSIQGCSSAPLAHILGIILPLDELKTVMKSTAVDLFPESDAFCYTEGSCEKNSVMEEHLYDCMGSLALTHNFSWSRWNLLSGSRSAVLLMREVMEYRKPPSQSTLLVTPLKTIVVDCTEVSASFSTVGVPGMQFYADLHHLAREHSQPVSREKQRNMNLILRDNVVQVLKSTRPLSFC</sequence>
<dbReference type="VEuPathDB" id="VectorBase:PPAPM1_011894"/>
<evidence type="ECO:0000313" key="5">
    <source>
        <dbReference type="EnsemblMetazoa" id="PPAI000194-PA"/>
    </source>
</evidence>
<dbReference type="PANTHER" id="PTHR20929">
    <property type="entry name" value="LUNG ADENOMA SUSCEPTIBILITY 1-RELATED"/>
    <property type="match status" value="1"/>
</dbReference>
<dbReference type="Pfam" id="PF12366">
    <property type="entry name" value="Casc1_C"/>
    <property type="match status" value="1"/>
</dbReference>
<reference evidence="5" key="1">
    <citation type="submission" date="2022-08" db="UniProtKB">
        <authorList>
            <consortium name="EnsemblMetazoa"/>
        </authorList>
    </citation>
    <scope>IDENTIFICATION</scope>
    <source>
        <strain evidence="5">Israel</strain>
    </source>
</reference>
<proteinExistence type="inferred from homology"/>
<name>A0A1B0CYM2_PHLPP</name>
<evidence type="ECO:0000259" key="3">
    <source>
        <dbReference type="Pfam" id="PF12366"/>
    </source>
</evidence>
<feature type="domain" description="IC97/Casc1 N-terminal" evidence="4">
    <location>
        <begin position="1"/>
        <end position="157"/>
    </location>
</feature>
<feature type="compositionally biased region" description="Polar residues" evidence="2">
    <location>
        <begin position="387"/>
        <end position="397"/>
    </location>
</feature>
<evidence type="ECO:0000313" key="6">
    <source>
        <dbReference type="Proteomes" id="UP000092462"/>
    </source>
</evidence>
<dbReference type="AlphaFoldDB" id="A0A1B0CYM2"/>
<protein>
    <submittedName>
        <fullName evidence="5">Uncharacterized protein</fullName>
    </submittedName>
</protein>
<dbReference type="EnsemblMetazoa" id="PPAI000194-RA">
    <property type="protein sequence ID" value="PPAI000194-PA"/>
    <property type="gene ID" value="PPAI000194"/>
</dbReference>
<keyword evidence="6" id="KW-1185">Reference proteome</keyword>
<dbReference type="InterPro" id="IPR023247">
    <property type="entry name" value="IC97/Dnai7-like"/>
</dbReference>
<dbReference type="Pfam" id="PF15927">
    <property type="entry name" value="Casc1_N"/>
    <property type="match status" value="1"/>
</dbReference>
<dbReference type="PANTHER" id="PTHR20929:SF11">
    <property type="entry name" value="DYNEIN AXONEMAL INTERMEDIATE CHAIN 7"/>
    <property type="match status" value="1"/>
</dbReference>
<dbReference type="GO" id="GO:0008017">
    <property type="term" value="F:microtubule binding"/>
    <property type="evidence" value="ECO:0007669"/>
    <property type="project" value="TreeGrafter"/>
</dbReference>
<feature type="domain" description="CASC1 C-terminal" evidence="3">
    <location>
        <begin position="662"/>
        <end position="862"/>
    </location>
</feature>
<accession>A0A1B0CYM2</accession>
<dbReference type="InterPro" id="IPR031826">
    <property type="entry name" value="IC97/Casc1_N"/>
</dbReference>
<evidence type="ECO:0000256" key="1">
    <source>
        <dbReference type="ARBA" id="ARBA00024332"/>
    </source>
</evidence>
<dbReference type="Proteomes" id="UP000092462">
    <property type="component" value="Unassembled WGS sequence"/>
</dbReference>